<evidence type="ECO:0000256" key="1">
    <source>
        <dbReference type="SAM" id="MobiDB-lite"/>
    </source>
</evidence>
<sequence length="392" mass="44215">MSTEQPSPSDLSLPSTRRRIPSWIQDILDRPASPPLHLWKPPEDPDKPSLPYMVSFTVEIRRRKAPTTAALRPELPRHYLETVTHSEAIMASPLESNTNSENDTNKDTETDAQSGQVRNETAQLLATAPIATGDARSAQLLAVTVTPNGSDTASSKPYEANFESGIGHHPEDCVYSASDDYINEATAYEYLHEAGKTGSFVPEYYGCWNLCLPITIKGASKLRSVNLVLIERLRGDSLLSTRIRSNPDGRETMDSFHYPEEFRLELLARAMDGYARLLRLGIVQRDFAARNLILVAQSPATPGHMVHDHHLPRIVLVDYNNAYILENTTQDQIQSLPVNPAAVFWAEHIWRQFRGWVPHEWEDTRLQKEWLLERFAGPGQRGLYLPTQDLEL</sequence>
<dbReference type="EMBL" id="JAWRVE010000040">
    <property type="protein sequence ID" value="KAL1869577.1"/>
    <property type="molecule type" value="Genomic_DNA"/>
</dbReference>
<dbReference type="Proteomes" id="UP001583177">
    <property type="component" value="Unassembled WGS sequence"/>
</dbReference>
<feature type="region of interest" description="Disordered" evidence="1">
    <location>
        <begin position="31"/>
        <end position="50"/>
    </location>
</feature>
<evidence type="ECO:0008006" key="4">
    <source>
        <dbReference type="Google" id="ProtNLM"/>
    </source>
</evidence>
<organism evidence="2 3">
    <name type="scientific">Diaporthe australafricana</name>
    <dbReference type="NCBI Taxonomy" id="127596"/>
    <lineage>
        <taxon>Eukaryota</taxon>
        <taxon>Fungi</taxon>
        <taxon>Dikarya</taxon>
        <taxon>Ascomycota</taxon>
        <taxon>Pezizomycotina</taxon>
        <taxon>Sordariomycetes</taxon>
        <taxon>Sordariomycetidae</taxon>
        <taxon>Diaporthales</taxon>
        <taxon>Diaporthaceae</taxon>
        <taxon>Diaporthe</taxon>
    </lineage>
</organism>
<evidence type="ECO:0000313" key="2">
    <source>
        <dbReference type="EMBL" id="KAL1869577.1"/>
    </source>
</evidence>
<name>A0ABR3X1L4_9PEZI</name>
<feature type="region of interest" description="Disordered" evidence="1">
    <location>
        <begin position="90"/>
        <end position="116"/>
    </location>
</feature>
<comment type="caution">
    <text evidence="2">The sequence shown here is derived from an EMBL/GenBank/DDBJ whole genome shotgun (WGS) entry which is preliminary data.</text>
</comment>
<protein>
    <recommendedName>
        <fullName evidence="4">Protein kinase domain-containing protein</fullName>
    </recommendedName>
</protein>
<reference evidence="2 3" key="1">
    <citation type="journal article" date="2024" name="IMA Fungus">
        <title>IMA Genome - F19 : A genome assembly and annotation guide to empower mycologists, including annotated draft genome sequences of Ceratocystis pirilliformis, Diaporthe australafricana, Fusarium ophioides, Paecilomyces lecythidis, and Sporothrix stenoceras.</title>
        <authorList>
            <person name="Aylward J."/>
            <person name="Wilson A.M."/>
            <person name="Visagie C.M."/>
            <person name="Spraker J."/>
            <person name="Barnes I."/>
            <person name="Buitendag C."/>
            <person name="Ceriani C."/>
            <person name="Del Mar Angel L."/>
            <person name="du Plessis D."/>
            <person name="Fuchs T."/>
            <person name="Gasser K."/>
            <person name="Kramer D."/>
            <person name="Li W."/>
            <person name="Munsamy K."/>
            <person name="Piso A."/>
            <person name="Price J.L."/>
            <person name="Sonnekus B."/>
            <person name="Thomas C."/>
            <person name="van der Nest A."/>
            <person name="van Dijk A."/>
            <person name="van Heerden A."/>
            <person name="van Vuuren N."/>
            <person name="Yilmaz N."/>
            <person name="Duong T.A."/>
            <person name="van der Merwe N.A."/>
            <person name="Wingfield M.J."/>
            <person name="Wingfield B.D."/>
        </authorList>
    </citation>
    <scope>NUCLEOTIDE SEQUENCE [LARGE SCALE GENOMIC DNA]</scope>
    <source>
        <strain evidence="2 3">CMW 18300</strain>
    </source>
</reference>
<gene>
    <name evidence="2" type="ORF">Daus18300_005431</name>
</gene>
<accession>A0ABR3X1L4</accession>
<keyword evidence="3" id="KW-1185">Reference proteome</keyword>
<evidence type="ECO:0000313" key="3">
    <source>
        <dbReference type="Proteomes" id="UP001583177"/>
    </source>
</evidence>
<proteinExistence type="predicted"/>